<dbReference type="KEGG" id="npl:FGF80_10425"/>
<keyword evidence="3" id="KW-1185">Reference proteome</keyword>
<protein>
    <submittedName>
        <fullName evidence="2">Uncharacterized protein</fullName>
    </submittedName>
</protein>
<dbReference type="AlphaFoldDB" id="A0A4P9TJ55"/>
<dbReference type="EMBL" id="CP040637">
    <property type="protein sequence ID" value="QCW04979.1"/>
    <property type="molecule type" value="Genomic_DNA"/>
</dbReference>
<evidence type="ECO:0000256" key="1">
    <source>
        <dbReference type="SAM" id="MobiDB-lite"/>
    </source>
</evidence>
<accession>A0A4P9TJ55</accession>
<sequence>MICDGEIKYHEQDGYSDYPAERTQAENEHVRQARRFAKWHVYKERGYETLPRHENPDCLVAAMIAVSALSSDTVEGHFGDLRTQLESHYDDSSLDLPFDDAHPDDVFIYRKDLYLSPDPLTEDSSLAEQYNDLAAEIRADLSAVFDESDNLEHQLTSLFNHEDRLETELPSFDLEAVSEMHSLHTDGRTEQTTTAESPLDREPDAQIELPPLNLEQFELFKLLLVTNLSAQVRDRFLMMGEEPPEAFQHQGFGTYRGTIKQQINDMYERYYLFSESPSTWTPTRS</sequence>
<gene>
    <name evidence="2" type="ORF">FGF80_10425</name>
</gene>
<proteinExistence type="predicted"/>
<dbReference type="Pfam" id="PF25858">
    <property type="entry name" value="DUF7958"/>
    <property type="match status" value="1"/>
</dbReference>
<evidence type="ECO:0000313" key="2">
    <source>
        <dbReference type="EMBL" id="QCW04979.1"/>
    </source>
</evidence>
<reference evidence="3" key="1">
    <citation type="submission" date="2019-05" db="EMBL/GenBank/DDBJ databases">
        <title>Complete Genome Sequence and Methylation Pattern of the Halophilic Archaeon Natrinema pallidum BOL6-1.</title>
        <authorList>
            <person name="DasSarma P."/>
            <person name="DasSarma B.P."/>
            <person name="DasSarma S.L."/>
            <person name="Martinez F.L."/>
            <person name="Guzman D."/>
            <person name="Roberts R.J."/>
            <person name="DasSarma S."/>
        </authorList>
    </citation>
    <scope>NUCLEOTIDE SEQUENCE [LARGE SCALE GENOMIC DNA]</scope>
    <source>
        <strain evidence="3">BOL6-1</strain>
    </source>
</reference>
<evidence type="ECO:0000313" key="3">
    <source>
        <dbReference type="Proteomes" id="UP000307562"/>
    </source>
</evidence>
<name>A0A4P9TJ55_9EURY</name>
<organism evidence="2 3">
    <name type="scientific">Natrinema pallidum</name>
    <dbReference type="NCBI Taxonomy" id="69527"/>
    <lineage>
        <taxon>Archaea</taxon>
        <taxon>Methanobacteriati</taxon>
        <taxon>Methanobacteriota</taxon>
        <taxon>Stenosarchaea group</taxon>
        <taxon>Halobacteria</taxon>
        <taxon>Halobacteriales</taxon>
        <taxon>Natrialbaceae</taxon>
        <taxon>Natrinema</taxon>
    </lineage>
</organism>
<feature type="region of interest" description="Disordered" evidence="1">
    <location>
        <begin position="182"/>
        <end position="202"/>
    </location>
</feature>
<dbReference type="Proteomes" id="UP000307562">
    <property type="component" value="Chromosome"/>
</dbReference>
<dbReference type="InterPro" id="IPR058264">
    <property type="entry name" value="DUF7958"/>
</dbReference>